<name>X1UBK6_9ZZZZ</name>
<dbReference type="InterPro" id="IPR027417">
    <property type="entry name" value="P-loop_NTPase"/>
</dbReference>
<organism evidence="1">
    <name type="scientific">marine sediment metagenome</name>
    <dbReference type="NCBI Taxonomy" id="412755"/>
    <lineage>
        <taxon>unclassified sequences</taxon>
        <taxon>metagenomes</taxon>
        <taxon>ecological metagenomes</taxon>
    </lineage>
</organism>
<protein>
    <recommendedName>
        <fullName evidence="2">Toprim domain-containing protein</fullName>
    </recommendedName>
</protein>
<dbReference type="CDD" id="cd01029">
    <property type="entry name" value="TOPRIM_primases"/>
    <property type="match status" value="1"/>
</dbReference>
<sequence length="261" mass="29416">QEHWSEAKQKWVWGIPKGFEIYLWHVRQLLLASQEDWIVFTEGIKCAENMEKLGFVATTNLMGARAWNPDFYNEDLKGRRVAFFCDRDDPGEQGRKKIATLLHGVTAETRLILLDRDLTKSTDVTDLVEKHGWTAKDFQDSIDKTLAFVPKETGSRIIVKRLSDVDPVPVHWLWFPRFALGKVSLLVGNPGVGKSFMSLDMAARISTGALWPDNDNLPDDANRAQKGSCLLLTAEDGLADTVRPRLDNMNADCSRVFAIQG</sequence>
<dbReference type="InterPro" id="IPR034154">
    <property type="entry name" value="TOPRIM_DnaG/twinkle"/>
</dbReference>
<comment type="caution">
    <text evidence="1">The sequence shown here is derived from an EMBL/GenBank/DDBJ whole genome shotgun (WGS) entry which is preliminary data.</text>
</comment>
<dbReference type="EMBL" id="BARW01024906">
    <property type="protein sequence ID" value="GAI97255.1"/>
    <property type="molecule type" value="Genomic_DNA"/>
</dbReference>
<dbReference type="Gene3D" id="3.40.1360.10">
    <property type="match status" value="1"/>
</dbReference>
<reference evidence="1" key="1">
    <citation type="journal article" date="2014" name="Front. Microbiol.">
        <title>High frequency of phylogenetically diverse reductive dehalogenase-homologous genes in deep subseafloor sedimentary metagenomes.</title>
        <authorList>
            <person name="Kawai M."/>
            <person name="Futagami T."/>
            <person name="Toyoda A."/>
            <person name="Takaki Y."/>
            <person name="Nishi S."/>
            <person name="Hori S."/>
            <person name="Arai W."/>
            <person name="Tsubouchi T."/>
            <person name="Morono Y."/>
            <person name="Uchiyama I."/>
            <person name="Ito T."/>
            <person name="Fujiyama A."/>
            <person name="Inagaki F."/>
            <person name="Takami H."/>
        </authorList>
    </citation>
    <scope>NUCLEOTIDE SEQUENCE</scope>
    <source>
        <strain evidence="1">Expedition CK06-06</strain>
    </source>
</reference>
<proteinExistence type="predicted"/>
<feature type="non-terminal residue" evidence="1">
    <location>
        <position position="261"/>
    </location>
</feature>
<gene>
    <name evidence="1" type="ORF">S12H4_40952</name>
</gene>
<evidence type="ECO:0000313" key="1">
    <source>
        <dbReference type="EMBL" id="GAI97255.1"/>
    </source>
</evidence>
<dbReference type="AlphaFoldDB" id="X1UBK6"/>
<dbReference type="Gene3D" id="3.40.50.300">
    <property type="entry name" value="P-loop containing nucleotide triphosphate hydrolases"/>
    <property type="match status" value="1"/>
</dbReference>
<feature type="non-terminal residue" evidence="1">
    <location>
        <position position="1"/>
    </location>
</feature>
<dbReference type="Pfam" id="PF13481">
    <property type="entry name" value="AAA_25"/>
    <property type="match status" value="1"/>
</dbReference>
<evidence type="ECO:0008006" key="2">
    <source>
        <dbReference type="Google" id="ProtNLM"/>
    </source>
</evidence>
<accession>X1UBK6</accession>